<name>A0A1Y2CHF7_9FUNG</name>
<comment type="caution">
    <text evidence="7">The sequence shown here is derived from an EMBL/GenBank/DDBJ whole genome shotgun (WGS) entry which is preliminary data.</text>
</comment>
<dbReference type="GO" id="GO:0071011">
    <property type="term" value="C:precatalytic spliceosome"/>
    <property type="evidence" value="ECO:0007669"/>
    <property type="project" value="TreeGrafter"/>
</dbReference>
<evidence type="ECO:0000256" key="6">
    <source>
        <dbReference type="ARBA" id="ARBA00023242"/>
    </source>
</evidence>
<accession>A0A1Y2CHF7</accession>
<dbReference type="Pfam" id="PF05700">
    <property type="entry name" value="BCAS2"/>
    <property type="match status" value="1"/>
</dbReference>
<keyword evidence="5" id="KW-0508">mRNA splicing</keyword>
<dbReference type="GO" id="GO:0008380">
    <property type="term" value="P:RNA splicing"/>
    <property type="evidence" value="ECO:0007669"/>
    <property type="project" value="UniProtKB-KW"/>
</dbReference>
<dbReference type="Proteomes" id="UP000193642">
    <property type="component" value="Unassembled WGS sequence"/>
</dbReference>
<evidence type="ECO:0000313" key="7">
    <source>
        <dbReference type="EMBL" id="ORY46478.1"/>
    </source>
</evidence>
<evidence type="ECO:0000256" key="2">
    <source>
        <dbReference type="ARBA" id="ARBA00010788"/>
    </source>
</evidence>
<sequence length="182" mass="19914">MALPYVDKEYESEAAKAYVSSLIASELQAMGPNRRALPGTDISLFSNAPNSRRFSKQQHRGGSIGGIDTTRFRLEPPSHAQTASEDQWAAAVANAHAQLEVQLARIATLELVSAFGANQWKIANFQLESMVARVRAEADAVKAELLALNKDRKTDQLRAGAELARLDEKWNDLVDRVLRAGG</sequence>
<dbReference type="OrthoDB" id="205794at2759"/>
<dbReference type="STRING" id="329046.A0A1Y2CHF7"/>
<keyword evidence="8" id="KW-1185">Reference proteome</keyword>
<proteinExistence type="inferred from homology"/>
<evidence type="ECO:0000256" key="4">
    <source>
        <dbReference type="ARBA" id="ARBA00022728"/>
    </source>
</evidence>
<protein>
    <submittedName>
        <fullName evidence="7">BCAS2-domain-containing protein</fullName>
    </submittedName>
</protein>
<reference evidence="7 8" key="1">
    <citation type="submission" date="2016-07" db="EMBL/GenBank/DDBJ databases">
        <title>Pervasive Adenine N6-methylation of Active Genes in Fungi.</title>
        <authorList>
            <consortium name="DOE Joint Genome Institute"/>
            <person name="Mondo S.J."/>
            <person name="Dannebaum R.O."/>
            <person name="Kuo R.C."/>
            <person name="Labutti K."/>
            <person name="Haridas S."/>
            <person name="Kuo A."/>
            <person name="Salamov A."/>
            <person name="Ahrendt S.R."/>
            <person name="Lipzen A."/>
            <person name="Sullivan W."/>
            <person name="Andreopoulos W.B."/>
            <person name="Clum A."/>
            <person name="Lindquist E."/>
            <person name="Daum C."/>
            <person name="Ramamoorthy G.K."/>
            <person name="Gryganskyi A."/>
            <person name="Culley D."/>
            <person name="Magnuson J.K."/>
            <person name="James T.Y."/>
            <person name="O'Malley M.A."/>
            <person name="Stajich J.E."/>
            <person name="Spatafora J.W."/>
            <person name="Visel A."/>
            <person name="Grigoriev I.V."/>
        </authorList>
    </citation>
    <scope>NUCLEOTIDE SEQUENCE [LARGE SCALE GENOMIC DNA]</scope>
    <source>
        <strain evidence="7 8">JEL800</strain>
    </source>
</reference>
<comment type="similarity">
    <text evidence="2">Belongs to the SPF27 family.</text>
</comment>
<keyword evidence="6" id="KW-0539">Nucleus</keyword>
<keyword evidence="4" id="KW-0747">Spliceosome</keyword>
<keyword evidence="3" id="KW-0507">mRNA processing</keyword>
<organism evidence="7 8">
    <name type="scientific">Rhizoclosmatium globosum</name>
    <dbReference type="NCBI Taxonomy" id="329046"/>
    <lineage>
        <taxon>Eukaryota</taxon>
        <taxon>Fungi</taxon>
        <taxon>Fungi incertae sedis</taxon>
        <taxon>Chytridiomycota</taxon>
        <taxon>Chytridiomycota incertae sedis</taxon>
        <taxon>Chytridiomycetes</taxon>
        <taxon>Chytridiales</taxon>
        <taxon>Chytriomycetaceae</taxon>
        <taxon>Rhizoclosmatium</taxon>
    </lineage>
</organism>
<evidence type="ECO:0000256" key="5">
    <source>
        <dbReference type="ARBA" id="ARBA00023187"/>
    </source>
</evidence>
<dbReference type="PANTHER" id="PTHR13296:SF0">
    <property type="entry name" value="PRE-MRNA-SPLICING FACTOR SPF27"/>
    <property type="match status" value="1"/>
</dbReference>
<dbReference type="GO" id="GO:0000974">
    <property type="term" value="C:Prp19 complex"/>
    <property type="evidence" value="ECO:0007669"/>
    <property type="project" value="TreeGrafter"/>
</dbReference>
<dbReference type="PANTHER" id="PTHR13296">
    <property type="entry name" value="BCAS2 PROTEIN"/>
    <property type="match status" value="1"/>
</dbReference>
<dbReference type="GO" id="GO:0071013">
    <property type="term" value="C:catalytic step 2 spliceosome"/>
    <property type="evidence" value="ECO:0007669"/>
    <property type="project" value="TreeGrafter"/>
</dbReference>
<evidence type="ECO:0000256" key="3">
    <source>
        <dbReference type="ARBA" id="ARBA00022664"/>
    </source>
</evidence>
<dbReference type="EMBL" id="MCGO01000016">
    <property type="protein sequence ID" value="ORY46478.1"/>
    <property type="molecule type" value="Genomic_DNA"/>
</dbReference>
<gene>
    <name evidence="7" type="ORF">BCR33DRAFT_736661</name>
</gene>
<comment type="subcellular location">
    <subcellularLocation>
        <location evidence="1">Nucleus</location>
    </subcellularLocation>
</comment>
<dbReference type="GO" id="GO:0006397">
    <property type="term" value="P:mRNA processing"/>
    <property type="evidence" value="ECO:0007669"/>
    <property type="project" value="UniProtKB-KW"/>
</dbReference>
<dbReference type="InterPro" id="IPR008409">
    <property type="entry name" value="SPF27"/>
</dbReference>
<evidence type="ECO:0000313" key="8">
    <source>
        <dbReference type="Proteomes" id="UP000193642"/>
    </source>
</evidence>
<evidence type="ECO:0000256" key="1">
    <source>
        <dbReference type="ARBA" id="ARBA00004123"/>
    </source>
</evidence>
<dbReference type="AlphaFoldDB" id="A0A1Y2CHF7"/>